<feature type="compositionally biased region" description="Basic and acidic residues" evidence="1">
    <location>
        <begin position="272"/>
        <end position="290"/>
    </location>
</feature>
<comment type="caution">
    <text evidence="3">The sequence shown here is derived from an EMBL/GenBank/DDBJ whole genome shotgun (WGS) entry which is preliminary data.</text>
</comment>
<keyword evidence="4" id="KW-1185">Reference proteome</keyword>
<reference evidence="3" key="1">
    <citation type="submission" date="2021-04" db="EMBL/GenBank/DDBJ databases">
        <authorList>
            <person name="Tunstrom K."/>
        </authorList>
    </citation>
    <scope>NUCLEOTIDE SEQUENCE</scope>
</reference>
<feature type="signal peptide" evidence="2">
    <location>
        <begin position="1"/>
        <end position="20"/>
    </location>
</feature>
<name>A0A8S3XE61_PARAO</name>
<evidence type="ECO:0000256" key="2">
    <source>
        <dbReference type="SAM" id="SignalP"/>
    </source>
</evidence>
<evidence type="ECO:0000313" key="3">
    <source>
        <dbReference type="EMBL" id="CAG5020257.1"/>
    </source>
</evidence>
<keyword evidence="2" id="KW-0732">Signal</keyword>
<proteinExistence type="predicted"/>
<accession>A0A8S3XE61</accession>
<feature type="chain" id="PRO_5035917331" evidence="2">
    <location>
        <begin position="21"/>
        <end position="439"/>
    </location>
</feature>
<evidence type="ECO:0000256" key="1">
    <source>
        <dbReference type="SAM" id="MobiDB-lite"/>
    </source>
</evidence>
<evidence type="ECO:0000313" key="4">
    <source>
        <dbReference type="Proteomes" id="UP000691718"/>
    </source>
</evidence>
<protein>
    <submittedName>
        <fullName evidence="3">(apollo) hypothetical protein</fullName>
    </submittedName>
</protein>
<feature type="region of interest" description="Disordered" evidence="1">
    <location>
        <begin position="272"/>
        <end position="315"/>
    </location>
</feature>
<dbReference type="AlphaFoldDB" id="A0A8S3XE61"/>
<sequence>MHLILALSVIILQQFDLYSCHSLTRRLDDLRFHKLPEDSIQSYEFTNSEFSDLIHPIIYRIPSEKANKAPNNFDKLTIEPYQQRNYTNFKWRRNSPLPRLNKQKKTFGPLAIIVTNLPDLTKLKEKQYKHLKETENLKEIKDEIKPIAVSKESMKYSKPMSTEINRENSKVFDSKRKSTGENAQEANIAISKNVDSLNIRSSDEVSDNSNENILKIEDIALNHFKERKGYENIASDTRNTENEMLYYSQNESDSNENGDVIVSNEILHDKLRSDDQVRKTESTNENKAEMDSMEEGNVERVLTEKQTSLEKNPQSDEKLITQAHDDFVTRLFIDHSHENDNIIKRLDSSEGNRDEIAREPIINNIDKQIILDHDFSVQFSKQSEGDNSTLDDSEYIPIKIKEDEKNKNNVNYKEAEAKTSDGIITHARYIIYRFFSTDK</sequence>
<dbReference type="Proteomes" id="UP000691718">
    <property type="component" value="Unassembled WGS sequence"/>
</dbReference>
<dbReference type="OrthoDB" id="6932673at2759"/>
<dbReference type="EMBL" id="CAJQZP010001135">
    <property type="protein sequence ID" value="CAG5020257.1"/>
    <property type="molecule type" value="Genomic_DNA"/>
</dbReference>
<gene>
    <name evidence="3" type="ORF">PAPOLLO_LOCUS17241</name>
</gene>
<organism evidence="3 4">
    <name type="scientific">Parnassius apollo</name>
    <name type="common">Apollo butterfly</name>
    <name type="synonym">Papilio apollo</name>
    <dbReference type="NCBI Taxonomy" id="110799"/>
    <lineage>
        <taxon>Eukaryota</taxon>
        <taxon>Metazoa</taxon>
        <taxon>Ecdysozoa</taxon>
        <taxon>Arthropoda</taxon>
        <taxon>Hexapoda</taxon>
        <taxon>Insecta</taxon>
        <taxon>Pterygota</taxon>
        <taxon>Neoptera</taxon>
        <taxon>Endopterygota</taxon>
        <taxon>Lepidoptera</taxon>
        <taxon>Glossata</taxon>
        <taxon>Ditrysia</taxon>
        <taxon>Papilionoidea</taxon>
        <taxon>Papilionidae</taxon>
        <taxon>Parnassiinae</taxon>
        <taxon>Parnassini</taxon>
        <taxon>Parnassius</taxon>
        <taxon>Parnassius</taxon>
    </lineage>
</organism>